<reference evidence="3 4" key="1">
    <citation type="submission" date="2024-01" db="EMBL/GenBank/DDBJ databases">
        <title>The complete chloroplast genome sequence of Lithospermum erythrorhizon: insights into the phylogenetic relationship among Boraginaceae species and the maternal lineages of purple gromwells.</title>
        <authorList>
            <person name="Okada T."/>
            <person name="Watanabe K."/>
        </authorList>
    </citation>
    <scope>NUCLEOTIDE SEQUENCE [LARGE SCALE GENOMIC DNA]</scope>
</reference>
<feature type="region of interest" description="Disordered" evidence="2">
    <location>
        <begin position="360"/>
        <end position="419"/>
    </location>
</feature>
<keyword evidence="4" id="KW-1185">Reference proteome</keyword>
<evidence type="ECO:0000256" key="2">
    <source>
        <dbReference type="SAM" id="MobiDB-lite"/>
    </source>
</evidence>
<dbReference type="Proteomes" id="UP001454036">
    <property type="component" value="Unassembled WGS sequence"/>
</dbReference>
<protein>
    <submittedName>
        <fullName evidence="3">Uncharacterized protein</fullName>
    </submittedName>
</protein>
<accession>A0AAV3NUG1</accession>
<dbReference type="PANTHER" id="PTHR31016">
    <property type="entry name" value="OS04G0228100 PROTEIN"/>
    <property type="match status" value="1"/>
</dbReference>
<organism evidence="3 4">
    <name type="scientific">Lithospermum erythrorhizon</name>
    <name type="common">Purple gromwell</name>
    <name type="synonym">Lithospermum officinale var. erythrorhizon</name>
    <dbReference type="NCBI Taxonomy" id="34254"/>
    <lineage>
        <taxon>Eukaryota</taxon>
        <taxon>Viridiplantae</taxon>
        <taxon>Streptophyta</taxon>
        <taxon>Embryophyta</taxon>
        <taxon>Tracheophyta</taxon>
        <taxon>Spermatophyta</taxon>
        <taxon>Magnoliopsida</taxon>
        <taxon>eudicotyledons</taxon>
        <taxon>Gunneridae</taxon>
        <taxon>Pentapetalae</taxon>
        <taxon>asterids</taxon>
        <taxon>lamiids</taxon>
        <taxon>Boraginales</taxon>
        <taxon>Boraginaceae</taxon>
        <taxon>Boraginoideae</taxon>
        <taxon>Lithospermeae</taxon>
        <taxon>Lithospermum</taxon>
    </lineage>
</organism>
<name>A0AAV3NUG1_LITER</name>
<feature type="region of interest" description="Disordered" evidence="2">
    <location>
        <begin position="1"/>
        <end position="93"/>
    </location>
</feature>
<evidence type="ECO:0000313" key="4">
    <source>
        <dbReference type="Proteomes" id="UP001454036"/>
    </source>
</evidence>
<dbReference type="AlphaFoldDB" id="A0AAV3NUG1"/>
<feature type="compositionally biased region" description="Polar residues" evidence="2">
    <location>
        <begin position="394"/>
        <end position="419"/>
    </location>
</feature>
<feature type="compositionally biased region" description="Low complexity" evidence="2">
    <location>
        <begin position="68"/>
        <end position="79"/>
    </location>
</feature>
<dbReference type="EMBL" id="BAABME010000279">
    <property type="protein sequence ID" value="GAA0141378.1"/>
    <property type="molecule type" value="Genomic_DNA"/>
</dbReference>
<gene>
    <name evidence="3" type="ORF">LIER_02532</name>
</gene>
<proteinExistence type="predicted"/>
<feature type="compositionally biased region" description="Polar residues" evidence="2">
    <location>
        <begin position="125"/>
        <end position="145"/>
    </location>
</feature>
<feature type="compositionally biased region" description="Polar residues" evidence="2">
    <location>
        <begin position="47"/>
        <end position="62"/>
    </location>
</feature>
<dbReference type="PANTHER" id="PTHR31016:SF20">
    <property type="entry name" value="HEAT-INDUCIBLE TRANSCRIPTION REPRESSOR-RELATED"/>
    <property type="match status" value="1"/>
</dbReference>
<evidence type="ECO:0000313" key="3">
    <source>
        <dbReference type="EMBL" id="GAA0141378.1"/>
    </source>
</evidence>
<feature type="compositionally biased region" description="Low complexity" evidence="2">
    <location>
        <begin position="360"/>
        <end position="369"/>
    </location>
</feature>
<feature type="region of interest" description="Disordered" evidence="2">
    <location>
        <begin position="115"/>
        <end position="145"/>
    </location>
</feature>
<keyword evidence="1" id="KW-0175">Coiled coil</keyword>
<feature type="compositionally biased region" description="Basic and acidic residues" evidence="2">
    <location>
        <begin position="17"/>
        <end position="26"/>
    </location>
</feature>
<evidence type="ECO:0000256" key="1">
    <source>
        <dbReference type="SAM" id="Coils"/>
    </source>
</evidence>
<sequence length="419" mass="47057">MAYRRRQAMTRAATFQEDLRPRHSLHDDDEDEDDPPNPRDGHRRSHSFSSPSLAAINATNPQRESRLSSGFSASTFDSSLNQPSKGPYDMRNSNEVEGSTSFWGVLAKKAKALVDDDEPFEDTQKTYPNPSTNGPYYPQYQPSNNSIKVDNPVLRKRLDEFASSLNQIGGRIGNAFEEGRTIVENKTADIIQETKKLQIRRNAMNFNDQNYGGGLQSPWKNLNKPTEQHMTNSPEDRLKAARDVALATAAKAKVLLRELKTVKADLAFAKARCSQLEDENKALREACEKGGGNRADDDMIRDQLETLLAEKTRLAHENSVYARENRFLMEIVEFHQLTMQDVVYLDEGIEEVTEVYPMSGMSSVLSSSPSSPPSSHDEMSLSRSASLKKENKSSTKSAQNESNDYQQKKSPQTSKRSPR</sequence>
<comment type="caution">
    <text evidence="3">The sequence shown here is derived from an EMBL/GenBank/DDBJ whole genome shotgun (WGS) entry which is preliminary data.</text>
</comment>
<feature type="coiled-coil region" evidence="1">
    <location>
        <begin position="252"/>
        <end position="286"/>
    </location>
</feature>